<dbReference type="Proteomes" id="UP000821866">
    <property type="component" value="Chromosome 6"/>
</dbReference>
<reference evidence="1" key="2">
    <citation type="submission" date="2021-09" db="EMBL/GenBank/DDBJ databases">
        <authorList>
            <person name="Jia N."/>
            <person name="Wang J."/>
            <person name="Shi W."/>
            <person name="Du L."/>
            <person name="Sun Y."/>
            <person name="Zhan W."/>
            <person name="Jiang J."/>
            <person name="Wang Q."/>
            <person name="Zhang B."/>
            <person name="Ji P."/>
            <person name="Sakyi L.B."/>
            <person name="Cui X."/>
            <person name="Yuan T."/>
            <person name="Jiang B."/>
            <person name="Yang W."/>
            <person name="Lam T.T.-Y."/>
            <person name="Chang Q."/>
            <person name="Ding S."/>
            <person name="Wang X."/>
            <person name="Zhu J."/>
            <person name="Ruan X."/>
            <person name="Zhao L."/>
            <person name="Wei J."/>
            <person name="Que T."/>
            <person name="Du C."/>
            <person name="Cheng J."/>
            <person name="Dai P."/>
            <person name="Han X."/>
            <person name="Huang E."/>
            <person name="Gao Y."/>
            <person name="Liu J."/>
            <person name="Shao H."/>
            <person name="Ye R."/>
            <person name="Li L."/>
            <person name="Wei W."/>
            <person name="Wang X."/>
            <person name="Wang C."/>
            <person name="Huo Q."/>
            <person name="Li W."/>
            <person name="Guo W."/>
            <person name="Chen H."/>
            <person name="Chen S."/>
            <person name="Zhou L."/>
            <person name="Zhou L."/>
            <person name="Ni X."/>
            <person name="Tian J."/>
            <person name="Zhou Y."/>
            <person name="Sheng Y."/>
            <person name="Liu T."/>
            <person name="Pan Y."/>
            <person name="Xia L."/>
            <person name="Li J."/>
            <person name="Zhao F."/>
            <person name="Cao W."/>
        </authorList>
    </citation>
    <scope>NUCLEOTIDE SEQUENCE</scope>
    <source>
        <strain evidence="1">Rmic-2018</strain>
        <tissue evidence="1">Larvae</tissue>
    </source>
</reference>
<evidence type="ECO:0000313" key="1">
    <source>
        <dbReference type="EMBL" id="KAH8023808.1"/>
    </source>
</evidence>
<sequence length="151" mass="16337">MLLCIESGKQYEVSLLSAIHMLTYVWNNTLPEVVANYFRHCGFVHNTADPGVVADEETGGEQGGRYVNIMPADVPLGDYFTIDSDVAVAGTVNDSDIVAEVLDSERELVDEDVSDADEHPCHTMTEAAHALAILEDICMLSSNSVHGLSPL</sequence>
<reference evidence="1" key="1">
    <citation type="journal article" date="2020" name="Cell">
        <title>Large-Scale Comparative Analyses of Tick Genomes Elucidate Their Genetic Diversity and Vector Capacities.</title>
        <authorList>
            <consortium name="Tick Genome and Microbiome Consortium (TIGMIC)"/>
            <person name="Jia N."/>
            <person name="Wang J."/>
            <person name="Shi W."/>
            <person name="Du L."/>
            <person name="Sun Y."/>
            <person name="Zhan W."/>
            <person name="Jiang J.F."/>
            <person name="Wang Q."/>
            <person name="Zhang B."/>
            <person name="Ji P."/>
            <person name="Bell-Sakyi L."/>
            <person name="Cui X.M."/>
            <person name="Yuan T.T."/>
            <person name="Jiang B.G."/>
            <person name="Yang W.F."/>
            <person name="Lam T.T."/>
            <person name="Chang Q.C."/>
            <person name="Ding S.J."/>
            <person name="Wang X.J."/>
            <person name="Zhu J.G."/>
            <person name="Ruan X.D."/>
            <person name="Zhao L."/>
            <person name="Wei J.T."/>
            <person name="Ye R.Z."/>
            <person name="Que T.C."/>
            <person name="Du C.H."/>
            <person name="Zhou Y.H."/>
            <person name="Cheng J.X."/>
            <person name="Dai P.F."/>
            <person name="Guo W.B."/>
            <person name="Han X.H."/>
            <person name="Huang E.J."/>
            <person name="Li L.F."/>
            <person name="Wei W."/>
            <person name="Gao Y.C."/>
            <person name="Liu J.Z."/>
            <person name="Shao H.Z."/>
            <person name="Wang X."/>
            <person name="Wang C.C."/>
            <person name="Yang T.C."/>
            <person name="Huo Q.B."/>
            <person name="Li W."/>
            <person name="Chen H.Y."/>
            <person name="Chen S.E."/>
            <person name="Zhou L.G."/>
            <person name="Ni X.B."/>
            <person name="Tian J.H."/>
            <person name="Sheng Y."/>
            <person name="Liu T."/>
            <person name="Pan Y.S."/>
            <person name="Xia L.Y."/>
            <person name="Li J."/>
            <person name="Zhao F."/>
            <person name="Cao W.C."/>
        </authorList>
    </citation>
    <scope>NUCLEOTIDE SEQUENCE</scope>
    <source>
        <strain evidence="1">Rmic-2018</strain>
    </source>
</reference>
<protein>
    <recommendedName>
        <fullName evidence="3">Tick transposon</fullName>
    </recommendedName>
</protein>
<dbReference type="EMBL" id="JABSTU010000008">
    <property type="protein sequence ID" value="KAH8023808.1"/>
    <property type="molecule type" value="Genomic_DNA"/>
</dbReference>
<organism evidence="1 2">
    <name type="scientific">Rhipicephalus microplus</name>
    <name type="common">Cattle tick</name>
    <name type="synonym">Boophilus microplus</name>
    <dbReference type="NCBI Taxonomy" id="6941"/>
    <lineage>
        <taxon>Eukaryota</taxon>
        <taxon>Metazoa</taxon>
        <taxon>Ecdysozoa</taxon>
        <taxon>Arthropoda</taxon>
        <taxon>Chelicerata</taxon>
        <taxon>Arachnida</taxon>
        <taxon>Acari</taxon>
        <taxon>Parasitiformes</taxon>
        <taxon>Ixodida</taxon>
        <taxon>Ixodoidea</taxon>
        <taxon>Ixodidae</taxon>
        <taxon>Rhipicephalinae</taxon>
        <taxon>Rhipicephalus</taxon>
        <taxon>Boophilus</taxon>
    </lineage>
</organism>
<dbReference type="AlphaFoldDB" id="A0A9J6DPG5"/>
<evidence type="ECO:0000313" key="2">
    <source>
        <dbReference type="Proteomes" id="UP000821866"/>
    </source>
</evidence>
<gene>
    <name evidence="1" type="ORF">HPB51_018027</name>
</gene>
<evidence type="ECO:0008006" key="3">
    <source>
        <dbReference type="Google" id="ProtNLM"/>
    </source>
</evidence>
<dbReference type="VEuPathDB" id="VectorBase:LOC119164366"/>
<keyword evidence="2" id="KW-1185">Reference proteome</keyword>
<name>A0A9J6DPG5_RHIMP</name>
<accession>A0A9J6DPG5</accession>
<proteinExistence type="predicted"/>
<comment type="caution">
    <text evidence="1">The sequence shown here is derived from an EMBL/GenBank/DDBJ whole genome shotgun (WGS) entry which is preliminary data.</text>
</comment>